<evidence type="ECO:0000313" key="2">
    <source>
        <dbReference type="EMBL" id="EGI70380.1"/>
    </source>
</evidence>
<proteinExistence type="predicted"/>
<feature type="compositionally biased region" description="Acidic residues" evidence="1">
    <location>
        <begin position="89"/>
        <end position="103"/>
    </location>
</feature>
<dbReference type="EMBL" id="GL887696">
    <property type="protein sequence ID" value="EGI70380.1"/>
    <property type="molecule type" value="Genomic_DNA"/>
</dbReference>
<organism evidence="3">
    <name type="scientific">Acromyrmex echinatior</name>
    <name type="common">Panamanian leafcutter ant</name>
    <name type="synonym">Acromyrmex octospinosus echinatior</name>
    <dbReference type="NCBI Taxonomy" id="103372"/>
    <lineage>
        <taxon>Eukaryota</taxon>
        <taxon>Metazoa</taxon>
        <taxon>Ecdysozoa</taxon>
        <taxon>Arthropoda</taxon>
        <taxon>Hexapoda</taxon>
        <taxon>Insecta</taxon>
        <taxon>Pterygota</taxon>
        <taxon>Neoptera</taxon>
        <taxon>Endopterygota</taxon>
        <taxon>Hymenoptera</taxon>
        <taxon>Apocrita</taxon>
        <taxon>Aculeata</taxon>
        <taxon>Formicoidea</taxon>
        <taxon>Formicidae</taxon>
        <taxon>Myrmicinae</taxon>
        <taxon>Acromyrmex</taxon>
    </lineage>
</organism>
<dbReference type="STRING" id="103372.F4W602"/>
<evidence type="ECO:0000313" key="3">
    <source>
        <dbReference type="Proteomes" id="UP000007755"/>
    </source>
</evidence>
<gene>
    <name evidence="2" type="ORF">G5I_00853</name>
</gene>
<feature type="region of interest" description="Disordered" evidence="1">
    <location>
        <begin position="62"/>
        <end position="132"/>
    </location>
</feature>
<evidence type="ECO:0000256" key="1">
    <source>
        <dbReference type="SAM" id="MobiDB-lite"/>
    </source>
</evidence>
<accession>F4W602</accession>
<reference evidence="2" key="1">
    <citation type="submission" date="2011-02" db="EMBL/GenBank/DDBJ databases">
        <title>The genome of the leaf-cutting ant Acromyrmex echinatior suggests key adaptations to social evolution and fungus farming.</title>
        <authorList>
            <person name="Nygaard S."/>
            <person name="Zhang G."/>
        </authorList>
    </citation>
    <scope>NUCLEOTIDE SEQUENCE</scope>
</reference>
<dbReference type="AlphaFoldDB" id="F4W602"/>
<protein>
    <submittedName>
        <fullName evidence="2">Uncharacterized protein</fullName>
    </submittedName>
</protein>
<dbReference type="Proteomes" id="UP000007755">
    <property type="component" value="Unassembled WGS sequence"/>
</dbReference>
<feature type="compositionally biased region" description="Acidic residues" evidence="1">
    <location>
        <begin position="62"/>
        <end position="72"/>
    </location>
</feature>
<dbReference type="InParanoid" id="F4W602"/>
<name>F4W602_ACREC</name>
<keyword evidence="3" id="KW-1185">Reference proteome</keyword>
<sequence length="190" mass="22440">MGDKQQQKDKVVAIASTSLVSFVRLYDKTVAIDIIQLHVDEIKLFHYLFEIGEIVEVDEVVKEEEEEEEKEEHEEKELYMGDLPINFTSEEETQEEEEEEEEEKEKKIEKEEQEEEEESVSAGGVLEDPPLPLEYPAEEISQLFDTINELNLGVYILSALIGRRKWKRRMIIKAKRRMGRGRRRRKTQKK</sequence>